<dbReference type="Proteomes" id="UP000247814">
    <property type="component" value="Unassembled WGS sequence"/>
</dbReference>
<dbReference type="AlphaFoldDB" id="A0A318QG93"/>
<dbReference type="OrthoDB" id="7268746at2"/>
<evidence type="ECO:0000313" key="1">
    <source>
        <dbReference type="EMBL" id="PYD78617.1"/>
    </source>
</evidence>
<comment type="caution">
    <text evidence="1">The sequence shown here is derived from an EMBL/GenBank/DDBJ whole genome shotgun (WGS) entry which is preliminary data.</text>
</comment>
<dbReference type="RefSeq" id="WP_110569422.1">
    <property type="nucleotide sequence ID" value="NZ_CP137147.1"/>
</dbReference>
<accession>A0A318QG93</accession>
<gene>
    <name evidence="1" type="ORF">CFR77_10005</name>
</gene>
<name>A0A318QG93_9PROT</name>
<sequence>MDQAQAEETVARNAPLSSQFRDDSFLGRLHEEWVWDEGAFAELKQAITCLTHHKCHNATTRAQAFDIFSYIMSVALLSHCNPGDLYRIANMDTELFWARREDVQMVFDHFLGSWQFRQA</sequence>
<dbReference type="EMBL" id="NKUA01000012">
    <property type="protein sequence ID" value="PYD78617.1"/>
    <property type="molecule type" value="Genomic_DNA"/>
</dbReference>
<organism evidence="1 2">
    <name type="scientific">Komagataeibacter sucrofermentans</name>
    <dbReference type="NCBI Taxonomy" id="1053551"/>
    <lineage>
        <taxon>Bacteria</taxon>
        <taxon>Pseudomonadati</taxon>
        <taxon>Pseudomonadota</taxon>
        <taxon>Alphaproteobacteria</taxon>
        <taxon>Acetobacterales</taxon>
        <taxon>Acetobacteraceae</taxon>
        <taxon>Komagataeibacter</taxon>
    </lineage>
</organism>
<proteinExistence type="predicted"/>
<reference evidence="1 2" key="1">
    <citation type="submission" date="2017-07" db="EMBL/GenBank/DDBJ databases">
        <title>A draft genome sequence of Komagataeibacter sucrofermentans LMG 18788.</title>
        <authorList>
            <person name="Skraban J."/>
            <person name="Cleenwerck I."/>
            <person name="Vandamme P."/>
            <person name="Trcek J."/>
        </authorList>
    </citation>
    <scope>NUCLEOTIDE SEQUENCE [LARGE SCALE GENOMIC DNA]</scope>
    <source>
        <strain evidence="1 2">LMG 18788</strain>
    </source>
</reference>
<evidence type="ECO:0000313" key="2">
    <source>
        <dbReference type="Proteomes" id="UP000247814"/>
    </source>
</evidence>
<protein>
    <submittedName>
        <fullName evidence="1">Uncharacterized protein</fullName>
    </submittedName>
</protein>
<keyword evidence="2" id="KW-1185">Reference proteome</keyword>